<evidence type="ECO:0000313" key="15">
    <source>
        <dbReference type="EnsemblPlants" id="OGLUM05G23680.2"/>
    </source>
</evidence>
<evidence type="ECO:0000256" key="10">
    <source>
        <dbReference type="ARBA" id="ARBA00048679"/>
    </source>
</evidence>
<dbReference type="Gramene" id="OGLUM05G23680.2">
    <property type="protein sequence ID" value="OGLUM05G23680.2"/>
    <property type="gene ID" value="OGLUM05G23680"/>
</dbReference>
<dbReference type="Pfam" id="PF00069">
    <property type="entry name" value="Pkinase"/>
    <property type="match status" value="2"/>
</dbReference>
<keyword evidence="3" id="KW-0723">Serine/threonine-protein kinase</keyword>
<keyword evidence="4" id="KW-0597">Phosphoprotein</keyword>
<feature type="compositionally biased region" description="Basic residues" evidence="12">
    <location>
        <begin position="32"/>
        <end position="44"/>
    </location>
</feature>
<keyword evidence="6 11" id="KW-0547">Nucleotide-binding</keyword>
<keyword evidence="8 11" id="KW-0067">ATP-binding</keyword>
<feature type="compositionally biased region" description="Polar residues" evidence="12">
    <location>
        <begin position="408"/>
        <end position="418"/>
    </location>
</feature>
<reference evidence="15" key="1">
    <citation type="submission" date="2015-04" db="UniProtKB">
        <authorList>
            <consortium name="EnsemblPlants"/>
        </authorList>
    </citation>
    <scope>IDENTIFICATION</scope>
</reference>
<dbReference type="CDD" id="cd05599">
    <property type="entry name" value="STKc_NDR_like"/>
    <property type="match status" value="1"/>
</dbReference>
<dbReference type="InterPro" id="IPR059233">
    <property type="entry name" value="MobB_NdrA/B/Cbk1"/>
</dbReference>
<dbReference type="SUPFAM" id="SSF56112">
    <property type="entry name" value="Protein kinase-like (PK-like)"/>
    <property type="match status" value="1"/>
</dbReference>
<feature type="domain" description="AGC-kinase C-terminal" evidence="14">
    <location>
        <begin position="563"/>
        <end position="635"/>
    </location>
</feature>
<dbReference type="STRING" id="40148.A0A0E0A1H7"/>
<dbReference type="Gene3D" id="3.30.200.20">
    <property type="entry name" value="Phosphorylase Kinase, domain 1"/>
    <property type="match status" value="1"/>
</dbReference>
<accession>A0A0E0A1H7</accession>
<name>A0A0E0A1H7_9ORYZ</name>
<comment type="similarity">
    <text evidence="1">Belongs to the protein kinase superfamily. AGC Ser/Thr protein kinase family.</text>
</comment>
<dbReference type="SMART" id="SM00133">
    <property type="entry name" value="S_TK_X"/>
    <property type="match status" value="1"/>
</dbReference>
<evidence type="ECO:0000256" key="9">
    <source>
        <dbReference type="ARBA" id="ARBA00047899"/>
    </source>
</evidence>
<dbReference type="GO" id="GO:0005737">
    <property type="term" value="C:cytoplasm"/>
    <property type="evidence" value="ECO:0007669"/>
    <property type="project" value="UniProtKB-ARBA"/>
</dbReference>
<dbReference type="InterPro" id="IPR000961">
    <property type="entry name" value="AGC-kinase_C"/>
</dbReference>
<sequence length="698" mass="79705">MDGRDFIAGRSRCARQVGAGRREAEEEERGKAARKRERGGGGKKIKLRQFVRSPLLPAPIAAPRPAASSPARDPLRVASRRRRDRGIVPSIGFHGELPIWISDPIVSWIDRFRVPAVGCWIGQYKKTVGFGDDAIVSGNGFREKLKFQPRDKSKSPAVAASHGKDPGKPPIDDAPSSATKQRVAAAKQYIENHYKTQMKSLQDRKERRWMLERKLQDAEVPVEEQNNILKHLEKKETEYMRLQRHKMGVEDFELLTIIGRGAFGEVRLCREKASKNVYAMKKLKKSEMLRRGQVEHVKAERNLLAEVDSAFIVKLYYSFQDEEYLYLIMEYLPGGDMMTLLMRKDTLTEDEARFYIAETVLAIESIHKHSYIHRDIKPDNLLLDRSGHLKLSDFGLCKPLDSSNFPNLNEPDYTSTKGTKPLPDSSSRLSSSAPKRTQQEQLSHWQKNRRMLAYSTVGTPDYIAPEVLLKKGYGMECDWWSLGAIMYEMLVGYPPFYSEDPMSTCRKACTLPTIVNWRSHLKFPEEAKLSPEAKDLISKLLCNVEQRLGTKGAHEIKAHPWFRGLPWERLYQMKAAFIPEVNSELDTQNFEKFEETGAQIQSSSKSGPWRKMLPSKDANFVGYTYKNFEIVNDDEVAGIAELKKKSSKSKRPTIKTLFESMDEDEPVQGSFLNMLPHKEGQPSSHSTIPPEQYQPRHK</sequence>
<proteinExistence type="inferred from homology"/>
<dbReference type="Pfam" id="PF00433">
    <property type="entry name" value="Pkinase_C"/>
    <property type="match status" value="1"/>
</dbReference>
<feature type="region of interest" description="Disordered" evidence="12">
    <location>
        <begin position="408"/>
        <end position="445"/>
    </location>
</feature>
<evidence type="ECO:0000256" key="5">
    <source>
        <dbReference type="ARBA" id="ARBA00022679"/>
    </source>
</evidence>
<evidence type="ECO:0000313" key="16">
    <source>
        <dbReference type="Proteomes" id="UP000026961"/>
    </source>
</evidence>
<dbReference type="PROSITE" id="PS00107">
    <property type="entry name" value="PROTEIN_KINASE_ATP"/>
    <property type="match status" value="1"/>
</dbReference>
<feature type="domain" description="Protein kinase" evidence="13">
    <location>
        <begin position="252"/>
        <end position="562"/>
    </location>
</feature>
<dbReference type="GO" id="GO:0004674">
    <property type="term" value="F:protein serine/threonine kinase activity"/>
    <property type="evidence" value="ECO:0007669"/>
    <property type="project" value="UniProtKB-KW"/>
</dbReference>
<feature type="binding site" evidence="11">
    <location>
        <position position="281"/>
    </location>
    <ligand>
        <name>ATP</name>
        <dbReference type="ChEBI" id="CHEBI:30616"/>
    </ligand>
</feature>
<dbReference type="PROSITE" id="PS51285">
    <property type="entry name" value="AGC_KINASE_CTER"/>
    <property type="match status" value="1"/>
</dbReference>
<dbReference type="EnsemblPlants" id="OGLUM05G23680.2">
    <property type="protein sequence ID" value="OGLUM05G23680.2"/>
    <property type="gene ID" value="OGLUM05G23680"/>
</dbReference>
<dbReference type="PANTHER" id="PTHR22988:SF76">
    <property type="entry name" value="CHROMOSOME UNDETERMINED SCAFFOLD_135, WHOLE GENOME SHOTGUN SEQUENCE"/>
    <property type="match status" value="1"/>
</dbReference>
<comment type="catalytic activity">
    <reaction evidence="10">
        <text>L-seryl-[protein] + ATP = O-phospho-L-seryl-[protein] + ADP + H(+)</text>
        <dbReference type="Rhea" id="RHEA:17989"/>
        <dbReference type="Rhea" id="RHEA-COMP:9863"/>
        <dbReference type="Rhea" id="RHEA-COMP:11604"/>
        <dbReference type="ChEBI" id="CHEBI:15378"/>
        <dbReference type="ChEBI" id="CHEBI:29999"/>
        <dbReference type="ChEBI" id="CHEBI:30616"/>
        <dbReference type="ChEBI" id="CHEBI:83421"/>
        <dbReference type="ChEBI" id="CHEBI:456216"/>
        <dbReference type="EC" id="2.7.11.1"/>
    </reaction>
</comment>
<evidence type="ECO:0000256" key="8">
    <source>
        <dbReference type="ARBA" id="ARBA00022840"/>
    </source>
</evidence>
<comment type="catalytic activity">
    <reaction evidence="9">
        <text>L-threonyl-[protein] + ATP = O-phospho-L-threonyl-[protein] + ADP + H(+)</text>
        <dbReference type="Rhea" id="RHEA:46608"/>
        <dbReference type="Rhea" id="RHEA-COMP:11060"/>
        <dbReference type="Rhea" id="RHEA-COMP:11605"/>
        <dbReference type="ChEBI" id="CHEBI:15378"/>
        <dbReference type="ChEBI" id="CHEBI:30013"/>
        <dbReference type="ChEBI" id="CHEBI:30616"/>
        <dbReference type="ChEBI" id="CHEBI:61977"/>
        <dbReference type="ChEBI" id="CHEBI:456216"/>
        <dbReference type="EC" id="2.7.11.1"/>
    </reaction>
</comment>
<evidence type="ECO:0000256" key="11">
    <source>
        <dbReference type="PROSITE-ProRule" id="PRU10141"/>
    </source>
</evidence>
<feature type="compositionally biased region" description="Basic and acidic residues" evidence="12">
    <location>
        <begin position="20"/>
        <end position="31"/>
    </location>
</feature>
<evidence type="ECO:0000256" key="12">
    <source>
        <dbReference type="SAM" id="MobiDB-lite"/>
    </source>
</evidence>
<reference evidence="15" key="2">
    <citation type="submission" date="2018-05" db="EMBL/GenBank/DDBJ databases">
        <title>OgluRS3 (Oryza glumaepatula Reference Sequence Version 3).</title>
        <authorList>
            <person name="Zhang J."/>
            <person name="Kudrna D."/>
            <person name="Lee S."/>
            <person name="Talag J."/>
            <person name="Welchert J."/>
            <person name="Wing R.A."/>
        </authorList>
    </citation>
    <scope>NUCLEOTIDE SEQUENCE [LARGE SCALE GENOMIC DNA]</scope>
</reference>
<dbReference type="FunFam" id="3.30.200.20:FF:000102">
    <property type="entry name" value="Non-specific serine/threonine protein kinase"/>
    <property type="match status" value="1"/>
</dbReference>
<dbReference type="InterPro" id="IPR000719">
    <property type="entry name" value="Prot_kinase_dom"/>
</dbReference>
<feature type="region of interest" description="Disordered" evidence="12">
    <location>
        <begin position="59"/>
        <end position="80"/>
    </location>
</feature>
<dbReference type="Gene3D" id="1.10.510.10">
    <property type="entry name" value="Transferase(Phosphotransferase) domain 1"/>
    <property type="match status" value="1"/>
</dbReference>
<dbReference type="EC" id="2.7.11.1" evidence="2"/>
<dbReference type="eggNOG" id="KOG0605">
    <property type="taxonomic scope" value="Eukaryota"/>
</dbReference>
<dbReference type="CDD" id="cd21742">
    <property type="entry name" value="MobB_NDR_LATS-like"/>
    <property type="match status" value="1"/>
</dbReference>
<feature type="region of interest" description="Disordered" evidence="12">
    <location>
        <begin position="644"/>
        <end position="698"/>
    </location>
</feature>
<dbReference type="Proteomes" id="UP000026961">
    <property type="component" value="Chromosome 5"/>
</dbReference>
<organism evidence="15">
    <name type="scientific">Oryza glumipatula</name>
    <dbReference type="NCBI Taxonomy" id="40148"/>
    <lineage>
        <taxon>Eukaryota</taxon>
        <taxon>Viridiplantae</taxon>
        <taxon>Streptophyta</taxon>
        <taxon>Embryophyta</taxon>
        <taxon>Tracheophyta</taxon>
        <taxon>Spermatophyta</taxon>
        <taxon>Magnoliopsida</taxon>
        <taxon>Liliopsida</taxon>
        <taxon>Poales</taxon>
        <taxon>Poaceae</taxon>
        <taxon>BOP clade</taxon>
        <taxon>Oryzoideae</taxon>
        <taxon>Oryzeae</taxon>
        <taxon>Oryzinae</taxon>
        <taxon>Oryza</taxon>
    </lineage>
</organism>
<dbReference type="InterPro" id="IPR011009">
    <property type="entry name" value="Kinase-like_dom_sf"/>
</dbReference>
<feature type="compositionally biased region" description="Polar residues" evidence="12">
    <location>
        <begin position="433"/>
        <end position="445"/>
    </location>
</feature>
<evidence type="ECO:0000256" key="4">
    <source>
        <dbReference type="ARBA" id="ARBA00022553"/>
    </source>
</evidence>
<dbReference type="GO" id="GO:0106310">
    <property type="term" value="F:protein serine kinase activity"/>
    <property type="evidence" value="ECO:0007669"/>
    <property type="project" value="RHEA"/>
</dbReference>
<dbReference type="InterPro" id="IPR050839">
    <property type="entry name" value="Rho-assoc_Ser/Thr_Kinase"/>
</dbReference>
<dbReference type="InterPro" id="IPR008271">
    <property type="entry name" value="Ser/Thr_kinase_AS"/>
</dbReference>
<evidence type="ECO:0000256" key="3">
    <source>
        <dbReference type="ARBA" id="ARBA00022527"/>
    </source>
</evidence>
<dbReference type="InterPro" id="IPR017441">
    <property type="entry name" value="Protein_kinase_ATP_BS"/>
</dbReference>
<evidence type="ECO:0000259" key="13">
    <source>
        <dbReference type="PROSITE" id="PS50011"/>
    </source>
</evidence>
<dbReference type="AlphaFoldDB" id="A0A0E0A1H7"/>
<evidence type="ECO:0000256" key="2">
    <source>
        <dbReference type="ARBA" id="ARBA00012513"/>
    </source>
</evidence>
<dbReference type="FunFam" id="1.10.510.10:FF:000106">
    <property type="entry name" value="Non-specific serine/threonine protein kinase"/>
    <property type="match status" value="1"/>
</dbReference>
<keyword evidence="5" id="KW-0808">Transferase</keyword>
<dbReference type="FunFam" id="1.10.510.10:FF:000042">
    <property type="entry name" value="Non-specific serine/threonine protein kinase"/>
    <property type="match status" value="1"/>
</dbReference>
<dbReference type="PROSITE" id="PS50011">
    <property type="entry name" value="PROTEIN_KINASE_DOM"/>
    <property type="match status" value="1"/>
</dbReference>
<keyword evidence="7" id="KW-0418">Kinase</keyword>
<dbReference type="HOGENOM" id="CLU_000288_67_0_1"/>
<feature type="region of interest" description="Disordered" evidence="12">
    <location>
        <begin position="146"/>
        <end position="179"/>
    </location>
</feature>
<protein>
    <recommendedName>
        <fullName evidence="2">non-specific serine/threonine protein kinase</fullName>
        <ecNumber evidence="2">2.7.11.1</ecNumber>
    </recommendedName>
</protein>
<feature type="compositionally biased region" description="Basic and acidic residues" evidence="12">
    <location>
        <begin position="162"/>
        <end position="171"/>
    </location>
</feature>
<dbReference type="PANTHER" id="PTHR22988">
    <property type="entry name" value="MYOTONIC DYSTROPHY S/T KINASE-RELATED"/>
    <property type="match status" value="1"/>
</dbReference>
<dbReference type="SMART" id="SM00220">
    <property type="entry name" value="S_TKc"/>
    <property type="match status" value="1"/>
</dbReference>
<dbReference type="PROSITE" id="PS00108">
    <property type="entry name" value="PROTEIN_KINASE_ST"/>
    <property type="match status" value="1"/>
</dbReference>
<dbReference type="InterPro" id="IPR017892">
    <property type="entry name" value="Pkinase_C"/>
</dbReference>
<keyword evidence="16" id="KW-1185">Reference proteome</keyword>
<evidence type="ECO:0000256" key="7">
    <source>
        <dbReference type="ARBA" id="ARBA00022777"/>
    </source>
</evidence>
<evidence type="ECO:0000256" key="6">
    <source>
        <dbReference type="ARBA" id="ARBA00022741"/>
    </source>
</evidence>
<evidence type="ECO:0000256" key="1">
    <source>
        <dbReference type="ARBA" id="ARBA00009903"/>
    </source>
</evidence>
<evidence type="ECO:0000259" key="14">
    <source>
        <dbReference type="PROSITE" id="PS51285"/>
    </source>
</evidence>
<dbReference type="GO" id="GO:0005524">
    <property type="term" value="F:ATP binding"/>
    <property type="evidence" value="ECO:0007669"/>
    <property type="project" value="UniProtKB-UniRule"/>
</dbReference>
<feature type="region of interest" description="Disordered" evidence="12">
    <location>
        <begin position="1"/>
        <end position="44"/>
    </location>
</feature>
<feature type="compositionally biased region" description="Low complexity" evidence="12">
    <location>
        <begin position="63"/>
        <end position="72"/>
    </location>
</feature>